<evidence type="ECO:0000259" key="2">
    <source>
        <dbReference type="SMART" id="SM00852"/>
    </source>
</evidence>
<dbReference type="EMBL" id="QFGA01000003">
    <property type="protein sequence ID" value="TEB04527.1"/>
    <property type="molecule type" value="Genomic_DNA"/>
</dbReference>
<dbReference type="SUPFAM" id="SSF53218">
    <property type="entry name" value="Molybdenum cofactor biosynthesis proteins"/>
    <property type="match status" value="1"/>
</dbReference>
<dbReference type="PANTHER" id="PTHR10192">
    <property type="entry name" value="MOLYBDOPTERIN BIOSYNTHESIS PROTEIN"/>
    <property type="match status" value="1"/>
</dbReference>
<dbReference type="Pfam" id="PF00994">
    <property type="entry name" value="MoCF_biosynth"/>
    <property type="match status" value="1"/>
</dbReference>
<reference evidence="3 4" key="1">
    <citation type="journal article" date="2018" name="Environ. Microbiol.">
        <title>Novel energy conservation strategies and behaviour of Pelotomaculum schinkii driving syntrophic propionate catabolism.</title>
        <authorList>
            <person name="Hidalgo-Ahumada C.A.P."/>
            <person name="Nobu M.K."/>
            <person name="Narihiro T."/>
            <person name="Tamaki H."/>
            <person name="Liu W.T."/>
            <person name="Kamagata Y."/>
            <person name="Stams A.J.M."/>
            <person name="Imachi H."/>
            <person name="Sousa D.Z."/>
        </authorList>
    </citation>
    <scope>NUCLEOTIDE SEQUENCE [LARGE SCALE GENOMIC DNA]</scope>
    <source>
        <strain evidence="3 4">HH</strain>
    </source>
</reference>
<dbReference type="GO" id="GO:0061599">
    <property type="term" value="F:molybdopterin molybdotransferase activity"/>
    <property type="evidence" value="ECO:0007669"/>
    <property type="project" value="UniProtKB-UniRule"/>
</dbReference>
<dbReference type="InterPro" id="IPR001453">
    <property type="entry name" value="MoaB/Mog_dom"/>
</dbReference>
<dbReference type="RefSeq" id="WP_190258906.1">
    <property type="nucleotide sequence ID" value="NZ_QFGA01000003.1"/>
</dbReference>
<proteinExistence type="inferred from homology"/>
<feature type="domain" description="MoaB/Mog" evidence="2">
    <location>
        <begin position="176"/>
        <end position="308"/>
    </location>
</feature>
<comment type="catalytic activity">
    <reaction evidence="1">
        <text>adenylyl-molybdopterin + molybdate = Mo-molybdopterin + AMP + H(+)</text>
        <dbReference type="Rhea" id="RHEA:35047"/>
        <dbReference type="ChEBI" id="CHEBI:15378"/>
        <dbReference type="ChEBI" id="CHEBI:36264"/>
        <dbReference type="ChEBI" id="CHEBI:62727"/>
        <dbReference type="ChEBI" id="CHEBI:71302"/>
        <dbReference type="ChEBI" id="CHEBI:456215"/>
    </reaction>
</comment>
<comment type="similarity">
    <text evidence="1">Belongs to the MoeA family.</text>
</comment>
<keyword evidence="1" id="KW-0808">Transferase</keyword>
<keyword evidence="4" id="KW-1185">Reference proteome</keyword>
<name>A0A4Y7R6Q3_9FIRM</name>
<comment type="pathway">
    <text evidence="1">Cofactor biosynthesis; molybdopterin biosynthesis.</text>
</comment>
<dbReference type="UniPathway" id="UPA00344"/>
<dbReference type="PANTHER" id="PTHR10192:SF28">
    <property type="entry name" value="MOLYBDOPTERIN MOLYBDENUMTRANSFERASE"/>
    <property type="match status" value="1"/>
</dbReference>
<dbReference type="GO" id="GO:0046872">
    <property type="term" value="F:metal ion binding"/>
    <property type="evidence" value="ECO:0007669"/>
    <property type="project" value="UniProtKB-UniRule"/>
</dbReference>
<keyword evidence="1" id="KW-0460">Magnesium</keyword>
<dbReference type="CDD" id="cd03522">
    <property type="entry name" value="MoeA_like"/>
    <property type="match status" value="1"/>
</dbReference>
<keyword evidence="1" id="KW-0501">Molybdenum cofactor biosynthesis</keyword>
<sequence length="344" mass="36935">MKLQAIKVEEAVGKVLSHDITKIVKGESKGALYKKGHIIKQEDVPELLKLGKENIYILDLENSDIHEDEAGIRLGKAVSGDCVTWQGPKESRVNMYAASGGLLKINIPALEAINELPDVILSTLPDNTVVKEGEMLAGTKVIPLVVPEKTVLTAENICRQAGWVIKVLPFRKLKVGAVITGSEVYKKRIRDGFGPVITEKVEAFGSEILGIDFAPDNAEIIAAKINKMASDGADIIFVTGGMSVDPDDVTPHAIRLVGAKVEKYGAAALPGAMFMLAYLGDIPVMGVPACGMFFKVTIVDLMLPRLLAGERVTRKDIVALACGGLCRACPECRYPNCTFGKGSH</sequence>
<gene>
    <name evidence="3" type="ORF">Psch_03287</name>
</gene>
<evidence type="ECO:0000313" key="4">
    <source>
        <dbReference type="Proteomes" id="UP000298324"/>
    </source>
</evidence>
<dbReference type="InterPro" id="IPR036425">
    <property type="entry name" value="MoaB/Mog-like_dom_sf"/>
</dbReference>
<protein>
    <recommendedName>
        <fullName evidence="1">Molybdopterin molybdenumtransferase</fullName>
        <ecNumber evidence="1">2.10.1.1</ecNumber>
    </recommendedName>
</protein>
<dbReference type="Gene3D" id="3.40.980.10">
    <property type="entry name" value="MoaB/Mog-like domain"/>
    <property type="match status" value="1"/>
</dbReference>
<dbReference type="EC" id="2.10.1.1" evidence="1"/>
<organism evidence="3 4">
    <name type="scientific">Pelotomaculum schinkii</name>
    <dbReference type="NCBI Taxonomy" id="78350"/>
    <lineage>
        <taxon>Bacteria</taxon>
        <taxon>Bacillati</taxon>
        <taxon>Bacillota</taxon>
        <taxon>Clostridia</taxon>
        <taxon>Eubacteriales</taxon>
        <taxon>Desulfotomaculaceae</taxon>
        <taxon>Pelotomaculum</taxon>
    </lineage>
</organism>
<evidence type="ECO:0000256" key="1">
    <source>
        <dbReference type="RuleBase" id="RU365090"/>
    </source>
</evidence>
<keyword evidence="1" id="KW-0500">Molybdenum</keyword>
<accession>A0A4Y7R6Q3</accession>
<dbReference type="InterPro" id="IPR038987">
    <property type="entry name" value="MoeA-like"/>
</dbReference>
<keyword evidence="1" id="KW-0479">Metal-binding</keyword>
<comment type="cofactor">
    <cofactor evidence="1">
        <name>Mg(2+)</name>
        <dbReference type="ChEBI" id="CHEBI:18420"/>
    </cofactor>
</comment>
<dbReference type="GO" id="GO:0005829">
    <property type="term" value="C:cytosol"/>
    <property type="evidence" value="ECO:0007669"/>
    <property type="project" value="TreeGrafter"/>
</dbReference>
<dbReference type="Proteomes" id="UP000298324">
    <property type="component" value="Unassembled WGS sequence"/>
</dbReference>
<evidence type="ECO:0000313" key="3">
    <source>
        <dbReference type="EMBL" id="TEB04527.1"/>
    </source>
</evidence>
<dbReference type="AlphaFoldDB" id="A0A4Y7R6Q3"/>
<comment type="caution">
    <text evidence="3">The sequence shown here is derived from an EMBL/GenBank/DDBJ whole genome shotgun (WGS) entry which is preliminary data.</text>
</comment>
<dbReference type="GO" id="GO:0006777">
    <property type="term" value="P:Mo-molybdopterin cofactor biosynthetic process"/>
    <property type="evidence" value="ECO:0007669"/>
    <property type="project" value="UniProtKB-UniRule"/>
</dbReference>
<dbReference type="SMART" id="SM00852">
    <property type="entry name" value="MoCF_biosynth"/>
    <property type="match status" value="1"/>
</dbReference>
<comment type="function">
    <text evidence="1">Catalyzes the insertion of molybdate into adenylated molybdopterin with the concomitant release of AMP.</text>
</comment>